<evidence type="ECO:0000313" key="3">
    <source>
        <dbReference type="Proteomes" id="UP001597212"/>
    </source>
</evidence>
<dbReference type="PIRSF" id="PIRSF001359">
    <property type="entry name" value="F_bP_aldolase_II"/>
    <property type="match status" value="1"/>
</dbReference>
<dbReference type="PANTHER" id="PTHR30304">
    <property type="entry name" value="D-TAGATOSE-1,6-BISPHOSPHATE ALDOLASE"/>
    <property type="match status" value="1"/>
</dbReference>
<dbReference type="InterPro" id="IPR050246">
    <property type="entry name" value="Class_II_FBP_aldolase"/>
</dbReference>
<dbReference type="CDD" id="cd00947">
    <property type="entry name" value="TBP_aldolase_IIB"/>
    <property type="match status" value="1"/>
</dbReference>
<protein>
    <submittedName>
        <fullName evidence="2">Ketose-bisphosphate aldolase</fullName>
    </submittedName>
</protein>
<dbReference type="PANTHER" id="PTHR30304:SF0">
    <property type="entry name" value="D-TAGATOSE-1,6-BISPHOSPHATE ALDOLASE SUBUNIT GATY-RELATED"/>
    <property type="match status" value="1"/>
</dbReference>
<dbReference type="InterPro" id="IPR000771">
    <property type="entry name" value="FBA_II"/>
</dbReference>
<accession>A0ABW4D1M3</accession>
<reference evidence="3" key="1">
    <citation type="journal article" date="2019" name="Int. J. Syst. Evol. Microbiol.">
        <title>The Global Catalogue of Microorganisms (GCM) 10K type strain sequencing project: providing services to taxonomists for standard genome sequencing and annotation.</title>
        <authorList>
            <consortium name="The Broad Institute Genomics Platform"/>
            <consortium name="The Broad Institute Genome Sequencing Center for Infectious Disease"/>
            <person name="Wu L."/>
            <person name="Ma J."/>
        </authorList>
    </citation>
    <scope>NUCLEOTIDE SEQUENCE [LARGE SCALE GENOMIC DNA]</scope>
    <source>
        <strain evidence="3">CCM 8912</strain>
    </source>
</reference>
<sequence>MTLVNLNSVLIPAQSGKYAVGAFNVVNLEMVNSIVQAAEAKHAPVVVQYAEDDDSRMKIEQIGYYATEVAKHAGVPVVVHLDHGHSFKACMRAIRAGYSSVMFDGSELPYEENLATSKEVVRIAHEVGVSVEVELGRMIRSGGKPLENPDITELMTDPKLAHEFSQETGADAIAVSFGTVHGVYKTVPHLNFDRLKALREAIKQPLVVHGGSGLKPEEYQEMAADGITKINFYSDMANRVAKHIVKDLNGIGDNIYIQDWTDRQLQYVADDLEEKIEVFGSANKAASL</sequence>
<dbReference type="InterPro" id="IPR013785">
    <property type="entry name" value="Aldolase_TIM"/>
</dbReference>
<gene>
    <name evidence="2" type="ORF">ACFQ5K_11580</name>
</gene>
<evidence type="ECO:0000256" key="1">
    <source>
        <dbReference type="ARBA" id="ARBA00001947"/>
    </source>
</evidence>
<comment type="cofactor">
    <cofactor evidence="1">
        <name>Zn(2+)</name>
        <dbReference type="ChEBI" id="CHEBI:29105"/>
    </cofactor>
</comment>
<dbReference type="Proteomes" id="UP001597212">
    <property type="component" value="Unassembled WGS sequence"/>
</dbReference>
<dbReference type="Gene3D" id="3.20.20.70">
    <property type="entry name" value="Aldolase class I"/>
    <property type="match status" value="1"/>
</dbReference>
<name>A0ABW4D1M3_9LACO</name>
<organism evidence="2 3">
    <name type="scientific">Lacticaseibacillus hegangensis</name>
    <dbReference type="NCBI Taxonomy" id="2486010"/>
    <lineage>
        <taxon>Bacteria</taxon>
        <taxon>Bacillati</taxon>
        <taxon>Bacillota</taxon>
        <taxon>Bacilli</taxon>
        <taxon>Lactobacillales</taxon>
        <taxon>Lactobacillaceae</taxon>
        <taxon>Lacticaseibacillus</taxon>
    </lineage>
</organism>
<dbReference type="RefSeq" id="WP_125755151.1">
    <property type="nucleotide sequence ID" value="NZ_JBHTOK010000078.1"/>
</dbReference>
<keyword evidence="3" id="KW-1185">Reference proteome</keyword>
<evidence type="ECO:0000313" key="2">
    <source>
        <dbReference type="EMBL" id="MFD1442018.1"/>
    </source>
</evidence>
<proteinExistence type="predicted"/>
<dbReference type="Pfam" id="PF01116">
    <property type="entry name" value="F_bP_aldolase"/>
    <property type="match status" value="1"/>
</dbReference>
<comment type="caution">
    <text evidence="2">The sequence shown here is derived from an EMBL/GenBank/DDBJ whole genome shotgun (WGS) entry which is preliminary data.</text>
</comment>
<dbReference type="SUPFAM" id="SSF51569">
    <property type="entry name" value="Aldolase"/>
    <property type="match status" value="1"/>
</dbReference>
<dbReference type="NCBIfam" id="TIGR00167">
    <property type="entry name" value="cbbA"/>
    <property type="match status" value="1"/>
</dbReference>
<dbReference type="EMBL" id="JBHTOK010000078">
    <property type="protein sequence ID" value="MFD1442018.1"/>
    <property type="molecule type" value="Genomic_DNA"/>
</dbReference>